<evidence type="ECO:0000256" key="1">
    <source>
        <dbReference type="ARBA" id="ARBA00023015"/>
    </source>
</evidence>
<keyword evidence="6" id="KW-1185">Reference proteome</keyword>
<comment type="caution">
    <text evidence="5">The sequence shown here is derived from an EMBL/GenBank/DDBJ whole genome shotgun (WGS) entry which is preliminary data.</text>
</comment>
<dbReference type="SUPFAM" id="SSF46785">
    <property type="entry name" value="Winged helix' DNA-binding domain"/>
    <property type="match status" value="1"/>
</dbReference>
<dbReference type="Gene3D" id="1.20.120.530">
    <property type="entry name" value="GntR ligand-binding domain-like"/>
    <property type="match status" value="1"/>
</dbReference>
<dbReference type="PANTHER" id="PTHR43537">
    <property type="entry name" value="TRANSCRIPTIONAL REGULATOR, GNTR FAMILY"/>
    <property type="match status" value="1"/>
</dbReference>
<evidence type="ECO:0000313" key="5">
    <source>
        <dbReference type="EMBL" id="NBC36038.1"/>
    </source>
</evidence>
<dbReference type="CDD" id="cd07377">
    <property type="entry name" value="WHTH_GntR"/>
    <property type="match status" value="1"/>
</dbReference>
<reference evidence="6" key="1">
    <citation type="submission" date="2020-01" db="EMBL/GenBank/DDBJ databases">
        <title>Sphingomonas sp. strain CSW-10.</title>
        <authorList>
            <person name="Chen W.-M."/>
        </authorList>
    </citation>
    <scope>NUCLEOTIDE SEQUENCE [LARGE SCALE GENOMIC DNA]</scope>
    <source>
        <strain evidence="6">FSY-8</strain>
    </source>
</reference>
<evidence type="ECO:0000259" key="4">
    <source>
        <dbReference type="PROSITE" id="PS50949"/>
    </source>
</evidence>
<gene>
    <name evidence="5" type="ORF">GTZ99_05645</name>
</gene>
<dbReference type="InterPro" id="IPR000524">
    <property type="entry name" value="Tscrpt_reg_HTH_GntR"/>
</dbReference>
<dbReference type="InterPro" id="IPR036390">
    <property type="entry name" value="WH_DNA-bd_sf"/>
</dbReference>
<dbReference type="InterPro" id="IPR036388">
    <property type="entry name" value="WH-like_DNA-bd_sf"/>
</dbReference>
<organism evidence="5 6">
    <name type="scientific">Novosphingobium ovatum</name>
    <dbReference type="NCBI Taxonomy" id="1908523"/>
    <lineage>
        <taxon>Bacteria</taxon>
        <taxon>Pseudomonadati</taxon>
        <taxon>Pseudomonadota</taxon>
        <taxon>Alphaproteobacteria</taxon>
        <taxon>Sphingomonadales</taxon>
        <taxon>Sphingomonadaceae</taxon>
        <taxon>Novosphingobium</taxon>
    </lineage>
</organism>
<dbReference type="PANTHER" id="PTHR43537:SF44">
    <property type="entry name" value="GNTR FAMILY REGULATORY PROTEIN"/>
    <property type="match status" value="1"/>
</dbReference>
<evidence type="ECO:0000256" key="2">
    <source>
        <dbReference type="ARBA" id="ARBA00023125"/>
    </source>
</evidence>
<dbReference type="PROSITE" id="PS50949">
    <property type="entry name" value="HTH_GNTR"/>
    <property type="match status" value="1"/>
</dbReference>
<feature type="domain" description="HTH gntR-type" evidence="4">
    <location>
        <begin position="13"/>
        <end position="81"/>
    </location>
</feature>
<dbReference type="Proteomes" id="UP000753724">
    <property type="component" value="Unassembled WGS sequence"/>
</dbReference>
<evidence type="ECO:0000256" key="3">
    <source>
        <dbReference type="ARBA" id="ARBA00023163"/>
    </source>
</evidence>
<dbReference type="Pfam" id="PF07729">
    <property type="entry name" value="FCD"/>
    <property type="match status" value="1"/>
</dbReference>
<proteinExistence type="predicted"/>
<dbReference type="InterPro" id="IPR008920">
    <property type="entry name" value="TF_FadR/GntR_C"/>
</dbReference>
<keyword evidence="2" id="KW-0238">DNA-binding</keyword>
<protein>
    <submittedName>
        <fullName evidence="5">FCD domain-containing protein</fullName>
    </submittedName>
</protein>
<dbReference type="SMART" id="SM00895">
    <property type="entry name" value="FCD"/>
    <property type="match status" value="1"/>
</dbReference>
<dbReference type="EMBL" id="JAAAPO010000002">
    <property type="protein sequence ID" value="NBC36038.1"/>
    <property type="molecule type" value="Genomic_DNA"/>
</dbReference>
<sequence>MVSGQLRSTGSGLRLHQSIAQDIGTRILQKQLLPGQSLGGEVDASERMGVSRTAYREAIRILIAKGMVESKPKAGTHVLPRRSWNLLDPDVLRWAFSDGPDLSLVVHLFELRAVVEPEAAALAAERRTPAHIEAMTNALEGMRKFGLAHAAGQAADQEFHLAILDATGNDPLCTLGVSVGAAVRLTTEFKQKLSANPRDPMREHEAVYDAIVAGDVEAARAAMRYLLRQARLDTSRDAPLNVL</sequence>
<dbReference type="SUPFAM" id="SSF48008">
    <property type="entry name" value="GntR ligand-binding domain-like"/>
    <property type="match status" value="1"/>
</dbReference>
<evidence type="ECO:0000313" key="6">
    <source>
        <dbReference type="Proteomes" id="UP000753724"/>
    </source>
</evidence>
<dbReference type="Gene3D" id="1.10.10.10">
    <property type="entry name" value="Winged helix-like DNA-binding domain superfamily/Winged helix DNA-binding domain"/>
    <property type="match status" value="1"/>
</dbReference>
<accession>A0ABW9XBX3</accession>
<keyword evidence="1" id="KW-0805">Transcription regulation</keyword>
<dbReference type="InterPro" id="IPR011711">
    <property type="entry name" value="GntR_C"/>
</dbReference>
<dbReference type="SMART" id="SM00345">
    <property type="entry name" value="HTH_GNTR"/>
    <property type="match status" value="1"/>
</dbReference>
<dbReference type="Pfam" id="PF00392">
    <property type="entry name" value="GntR"/>
    <property type="match status" value="1"/>
</dbReference>
<keyword evidence="3" id="KW-0804">Transcription</keyword>
<name>A0ABW9XBX3_9SPHN</name>